<sequence>MGNCISEDAQKGHKDFLKNVKSDPEKQVFSFLKVEGDVPLAKASTHFKARMRMLFSSLYSLVYKIMQTPIMRKRCDEVKGLAAQVQQWVQVLDRNILLSRLDITRIIVDLLNGCETSSSLRLRDQGASGKAKRLVCRQIAFILIATIPLWISALLAILFLKALTLLLLTKWYGAVHLLAKSQCMAFSLFRTLELAQRMSYATLSRSLRQFYIICLKILHIIRKQLLEDMLTLQKKVYIKAGGRVLLDRDGDSSPRPLNYAEVGVGTEPERVPSRCSSIGQRGDVENGAVNYTLIDAERTQALQAANGERRRNPTGH</sequence>
<keyword evidence="1" id="KW-0472">Membrane</keyword>
<evidence type="ECO:0000313" key="4">
    <source>
        <dbReference type="WBParaSite" id="NBR_0001005001-mRNA-1"/>
    </source>
</evidence>
<proteinExistence type="predicted"/>
<dbReference type="EMBL" id="UYSL01020246">
    <property type="protein sequence ID" value="VDL73640.1"/>
    <property type="molecule type" value="Genomic_DNA"/>
</dbReference>
<gene>
    <name evidence="2" type="ORF">NBR_LOCUS10051</name>
</gene>
<keyword evidence="1" id="KW-1133">Transmembrane helix</keyword>
<accession>A0A0N4Y2T2</accession>
<keyword evidence="1" id="KW-0812">Transmembrane</keyword>
<name>A0A0N4Y2T2_NIPBR</name>
<dbReference type="AlphaFoldDB" id="A0A0N4Y2T2"/>
<reference evidence="4" key="1">
    <citation type="submission" date="2017-02" db="UniProtKB">
        <authorList>
            <consortium name="WormBaseParasite"/>
        </authorList>
    </citation>
    <scope>IDENTIFICATION</scope>
</reference>
<evidence type="ECO:0000313" key="3">
    <source>
        <dbReference type="Proteomes" id="UP000271162"/>
    </source>
</evidence>
<dbReference type="Proteomes" id="UP000271162">
    <property type="component" value="Unassembled WGS sequence"/>
</dbReference>
<reference evidence="2 3" key="2">
    <citation type="submission" date="2018-11" db="EMBL/GenBank/DDBJ databases">
        <authorList>
            <consortium name="Pathogen Informatics"/>
        </authorList>
    </citation>
    <scope>NUCLEOTIDE SEQUENCE [LARGE SCALE GENOMIC DNA]</scope>
</reference>
<evidence type="ECO:0000256" key="1">
    <source>
        <dbReference type="SAM" id="Phobius"/>
    </source>
</evidence>
<protein>
    <submittedName>
        <fullName evidence="4">DUF4477 domain-containing protein</fullName>
    </submittedName>
</protein>
<dbReference type="WBParaSite" id="NBR_0001005001-mRNA-1">
    <property type="protein sequence ID" value="NBR_0001005001-mRNA-1"/>
    <property type="gene ID" value="NBR_0001005001"/>
</dbReference>
<feature type="transmembrane region" description="Helical" evidence="1">
    <location>
        <begin position="139"/>
        <end position="159"/>
    </location>
</feature>
<keyword evidence="3" id="KW-1185">Reference proteome</keyword>
<dbReference type="STRING" id="27835.A0A0N4Y2T2"/>
<evidence type="ECO:0000313" key="2">
    <source>
        <dbReference type="EMBL" id="VDL73640.1"/>
    </source>
</evidence>
<organism evidence="4">
    <name type="scientific">Nippostrongylus brasiliensis</name>
    <name type="common">Rat hookworm</name>
    <dbReference type="NCBI Taxonomy" id="27835"/>
    <lineage>
        <taxon>Eukaryota</taxon>
        <taxon>Metazoa</taxon>
        <taxon>Ecdysozoa</taxon>
        <taxon>Nematoda</taxon>
        <taxon>Chromadorea</taxon>
        <taxon>Rhabditida</taxon>
        <taxon>Rhabditina</taxon>
        <taxon>Rhabditomorpha</taxon>
        <taxon>Strongyloidea</taxon>
        <taxon>Heligmosomidae</taxon>
        <taxon>Nippostrongylus</taxon>
    </lineage>
</organism>